<dbReference type="GeneID" id="14872056"/>
<reference evidence="3" key="1">
    <citation type="journal article" date="2011" name="Genome Res.">
        <title>Phylogeny-wide analysis of social amoeba genomes highlights ancient origins for complex intercellular communication.</title>
        <authorList>
            <person name="Heidel A.J."/>
            <person name="Lawal H.M."/>
            <person name="Felder M."/>
            <person name="Schilde C."/>
            <person name="Helps N.R."/>
            <person name="Tunggal B."/>
            <person name="Rivero F."/>
            <person name="John U."/>
            <person name="Schleicher M."/>
            <person name="Eichinger L."/>
            <person name="Platzer M."/>
            <person name="Noegel A.A."/>
            <person name="Schaap P."/>
            <person name="Gloeckner G."/>
        </authorList>
    </citation>
    <scope>NUCLEOTIDE SEQUENCE [LARGE SCALE GENOMIC DNA]</scope>
    <source>
        <strain evidence="3">SH3</strain>
    </source>
</reference>
<dbReference type="GO" id="GO:0016887">
    <property type="term" value="F:ATP hydrolysis activity"/>
    <property type="evidence" value="ECO:0007669"/>
    <property type="project" value="InterPro"/>
</dbReference>
<dbReference type="InterPro" id="IPR027417">
    <property type="entry name" value="P-loop_NTPase"/>
</dbReference>
<protein>
    <submittedName>
        <fullName evidence="2">Uncharacterized protein</fullName>
    </submittedName>
</protein>
<dbReference type="RefSeq" id="XP_004367319.1">
    <property type="nucleotide sequence ID" value="XM_004367262.1"/>
</dbReference>
<dbReference type="OMA" id="MFRDCGM"/>
<evidence type="ECO:0000313" key="2">
    <source>
        <dbReference type="EMBL" id="EGG20336.1"/>
    </source>
</evidence>
<dbReference type="STRING" id="1054147.F4PWH2"/>
<dbReference type="KEGG" id="dfa:DFA_07460"/>
<evidence type="ECO:0000256" key="1">
    <source>
        <dbReference type="SAM" id="MobiDB-lite"/>
    </source>
</evidence>
<dbReference type="EMBL" id="GL883013">
    <property type="protein sequence ID" value="EGG20336.1"/>
    <property type="molecule type" value="Genomic_DNA"/>
</dbReference>
<gene>
    <name evidence="2" type="ORF">DFA_07460</name>
</gene>
<feature type="compositionally biased region" description="Polar residues" evidence="1">
    <location>
        <begin position="684"/>
        <end position="695"/>
    </location>
</feature>
<feature type="region of interest" description="Disordered" evidence="1">
    <location>
        <begin position="669"/>
        <end position="719"/>
    </location>
</feature>
<dbReference type="Gene3D" id="3.40.50.300">
    <property type="entry name" value="P-loop containing nucleotide triphosphate hydrolases"/>
    <property type="match status" value="1"/>
</dbReference>
<dbReference type="Proteomes" id="UP000007797">
    <property type="component" value="Unassembled WGS sequence"/>
</dbReference>
<feature type="compositionally biased region" description="Low complexity" evidence="1">
    <location>
        <begin position="25"/>
        <end position="63"/>
    </location>
</feature>
<dbReference type="SUPFAM" id="SSF52540">
    <property type="entry name" value="P-loop containing nucleoside triphosphate hydrolases"/>
    <property type="match status" value="2"/>
</dbReference>
<proteinExistence type="predicted"/>
<accession>F4PWH2</accession>
<evidence type="ECO:0000313" key="3">
    <source>
        <dbReference type="Proteomes" id="UP000007797"/>
    </source>
</evidence>
<keyword evidence="3" id="KW-1185">Reference proteome</keyword>
<sequence>MISSSVTADNNKGSAKETDHADIQTTDTSSSSSPSSHSNASTDSSALQQQQQQQQQEDNNNNNNKKEEEKQEKSIQQDNQVDDKMPFDIYLENATDVENCIVLVSLGKIIVDDVKDGVPTFQMSIGKQISTEKIKFDPTTVVTYQIPLSKKSYTVIGVPAIPVFVTFLVKANGGCYYTHKLNEKVSQEQNLKSVLEPMNLFHSFKDYKVASVDSLNIQKILGGSRPIPSTNNLDLPVNTIQINRFRGEGDQKCLIDFGKRELEWQTEGKRIVVGFSQISQILMANEADITFRVSSLPGFFDLESGKNIQDFTDSYNQIEYHIVVQFKEMSKRDLDLFKISELGAKISNKIQYVPIGPTPEKLASPPQGQQVESKPLSQLVMSLLDPLNANLPDNDKFLYLINASNDNLLDQVNKPYILDKIVKELGEMLSFFVLMKIDNHCGQNGINNRQSIFHHFYLRMTRNFRPWQNGNEFLPILKDFIKRSIDLPWQDPHIILCLGIPFLKIDPEIFSFTLHFAEENNILFSVLYYLKREISGITLAYTKILIQSFIKQFKIFEDDIKSDYKPHVDLFNKILQEIQPHLYIQVLHDQIAIVPKQVKSLVYRFHIYCQLLNNEKDFKDTATIGGIQNCLFQLFRLDPERFIKESTDKSTTIQNRLLKLVSDKVLPVATTGKGGKEQDEESLENNLAQSIDDQTSPPPPQDRKELFSPSHHDNTTFSTLQNKIIERMRVEELADLSLKRSQCLIPVPKTITTSSELIKKISMVEESFHRGPPDTKLSSSQFTTFKTICETITNEKSLENVNISKIFSDLQQTVPPTLIYILLATYQLEKLNLQHKIIVAQWHTGLMLINTDHHWNEQVEGYNTQKTKFIQTIDDIANKMKLRWKDSFSQQYTIIKTILEVVNKKIEPSEVISERYYKHVYELNGLFRLVDYLDQLHIPIQVKRDYESNHEPLDQIIATTKELITTKTKGTKYRVETDATIKFLCHFASSSSANSSNDTDQHHLFNIIFYYYDNAMSYDGRSMDDIVKEVSTFMKQLLDTKSEIPLNNIFKSLVVEESTINLQKELKSMYLFFEPHKPFNLELESQLKDFIQRAKSLFGYRDNIKYLNNFFETNNYLVITNKDKDIANVHEFLKDIDQEKMTLGQSKSNLESLKPLLAGLEYNELVIFEYINPSILQFFSQFGKDIKEVQNNFSTKNQILTTNHLSDTYNSALMNASVHTLQMIESFVELYLSKPVTLKSITDICSKVKSLTEGSNFAKSLLHLKSFGTNLPQIIGLYASAGGYDSGSIKASVNLILEGSEFRSTTSKSVGGSSGWLIATGIDNAAMKKEHTQEAVNDFVQGLKFFSKGEQMQHADHFENIVIQLRSIHELHTNLDRLYHQKYLDGMISIKVDSHCLASLQAKASELQKDLDDWLDEINTLPSRLWLLKIQGISSLIFNYNYFLKGFKIVDNASDTVKQEFFTERVNQLACALLPFIKYCYPYSLTTQEGIFSALIELNLFEDINKLPLTNEFFTKLIDYLDKKSKEKEISWEEDISERGPILVPLQDKNNLYNCLMQLNGFVLPHPSQLFYGSSLSKDFEIFKKIVEQYRGSCIFLVGIPSDKISLLNWLSDKYSSGDFKNLTRIYIITATKDATLLDLFSFIELNSTSFEKNWQPFKDEWVDNRRGVHSLQLVSGPSGTGKSFFIRSKRQEIASQFITVHVRPNYQIGGFIKKLKRLVKDANRSNKGQETVTVHFKLSPYCDFEAFITTIYPLITQGYIFGDGIKDFVSVSDHLKLAIFVEIGDPLLDAHYQSHEQYLLDTVSLIFNLSMHYFQPMTDWEIGDAELICLACHEQPLGYYQLPDQRKALSVKEPDFINFVMRVLNTFDYKPKYLKDILYLTQKKTFFKLLSERLEFLNKLYYPFYINIPTVDEEPELLNQSSLLPPHELFQFFVYESAKLADPIYSSTSSIWANPPLITARSKQEMQAYDEESGRFMDGCTVNYIALGPSDYGLEKRVETLITYDKVKNDTTSLRLAIATAFGIDKTNLIYSLCTRFKYVITADFAVRLIILHCKAKNTKSLVLTGDTGVGKTHNLLFYSLLINAMVLPDIAYDIKEYINGYIEQFPDLLKKYTVVAKVDDEVQLTDEQKKNVKMSDKRKERILLKLLPGSPPLEMVLEFLTHIADYDPDQEIDSVPKKQFSFLEFCQGMEKLVIGILEKNQLIDINSSQKALLAELKSNPSGGIITKKDQLFQCIKEIMTVNFKNLFERIIMHQKYSSDQFIDKVKSIIEQANPLESIGVDLKLVVFIDEFNTAPDDTLALINEVFTDGVLDGCTVIPDNIFWVGAMNEPKKVQGSDDQKLVDNTSADNKLTMDHTGIDTKSTTESFVVKPIPPSMRHLTLSYGEFSTDNETPFLESLFTLRPNICPMIKDVCSTIGRRLRIVTAKSPMDQFKRFILVGQDALRQVKQARTHVSIRDIYRVIDLYSFFRTHQVGISILNVAIGDTNNSEEIIHWWSMIVSMALSYYIRVDPASRSTMLWCFNEYLSQEAPRKVGIKNIGFLGAFNKVINSFCSSEYTTLPAGIALTDTLKLNIFTIVVSINTCIPICIVGPPGSSKTLSFTIVLNNINANKNDNTATTIKGNESPWRLMVGADPFRYQCTPHTTDIEIKNNFENAINRQKVYNISGGKRATAFFDEAGLVNEFDSPMKIMHDYLDNLAKKIDQSEAEISIIILSNRILDAAKTSRMMMLMHPQTISNDDKMMLVKGCLFKDKNTINQIDVSKALCSAYNKVNTFAKSTKPDMFHQRDFVYFLHHLARGMHQNNNYLSPQVLATSIERNFGGVPPDQMKKIISMFMDEMAFHNQKQFINADYDRNDNTITRIQESLQEKLQPTEDPGTCPFRYIMLIDPTENESSLMVLKELGIKHKVIRVGGFENDTQTSSLIDVVSQIKNEMSEGETVVLVNTQSIDACFYDVFNRYFTKMPHDDKILTMANVSFGTHTVFCQVHSDFKIIVHLPQSRLPQTPLPWLNRFEKYHLSINTMVDHYISQNLPQHIEYFEKMKTSASHFVNEFHTGSSESLLCGFSETGTIPSLIYTIAKKLYESGSINIQPQRVDTLVGVAQLPNTFNSVDHFEFRLFNWKLLQIARPESVFRCLSMPKSYVEEFLLRQEHFNLFHFITDLFSKKFVKNENVSNRWILYTRSSLTLHHLKDIASDKTMKSFYDILLQSITEKDKQVLEIDKLATLQIIQLTSIKTSQQCQDMINEFNKDDRQKICLVIADMESINQHQVNFINEQFDTSQSSKIMVTICHYPVEFSLSNQAKLNSIFLNDTEYMYIDSFGVKIDSDLMEWDPNIRSWLSSAYRLDYPIDPTSLHDTFESMFFTQLRLVSNLASNNNYLGMEDDHRLFYLESKCRGEMIENLFRANSSWYKAVVTSFTNKWSEDDLLMTIISNISDLILTGKLTHSFIDSIKSSLESYFYPVISQVFKLVTNYQSYPSIESLDEPSSQLISSNIAQRYEPILLSRSPSKDLNTSIPLYHWIAQILSSLFEKVLHRSTNLKKQSTISNDPEIDIVYDLFVKCVKKDPFGRVVEYIDNNLLMAYQSDFIKYTLNIDRNDSSLIAVMESLFSVKHSGILQYTVAHHFGSSTINFVNNMTTPLLQLSPGNKIINQLTAKNLKNTETIKSTFSQITIDIIYDYVVKGKTIDPNNIVEWTSNWASSMTDLFNRVSLESLIKTLDKQDKLKAVYLSMVYQLVMNIAMTADDIDIPDRLKHIYNSVRPITLLDKCLLEITTQFSNNFNSFDISCYLDVIGPLSHSESILTDFLSIINIDGSFEQHRDYLKKIPFGWLCNIIAFHRPIPALKTHYRELINAKFVNLEIQANPVMLSLCSSQSTEFTTSTDMLIPSDQVLAFFKMNIEEFNQYPRNPPLIDAIYYNFVQEHKVRFDDTKQSELVDHWLNLCKKTDAMSKIELLALNTTNLEVFTSMLAKESSLDTFVEGLNLTENKAFGQIIKDLLYLEDTKEKTAQISCIWNRIFFFNKIQNESTLIQLVGNQKLLELLGLAEFHITAENIPNLGLLPFVYYPDSPDGIVYNKILKSVCDCSLDAFNEVLAHNSGTTKQQGFFRMSLFLISYQMYQEKKAPQTQFIKRQLKQSVIDKLSLAKYTPLFNKILVAQFDSTVVFDRLLMTKDDSPQDTSARHIWVNSVAIAIGSNNNSYLYHMVDNNPFLVAGEYYPACDGMFRDCGMQYEIGIEPKADCMNNNYLNKILVGVTFWSSFAWYVSICDEGVYEKLINKKERHFVNGDDFFEPKFGGPSHKKLVDYIHSRALTSFSHIINTKEIIDDKIEADHFVSELLYSIWNDCYDSRAPHKKSTFAGHTEVVVYENYLTEMIKNVRSQYAQLKADRLQGYVANSLIASIRQNLTNVFSSPLYEYQSIFNNLVNQFVIEESQTDGSPKDMDLLMYFTKNVSAICISKYFKNLIRFLKLFYQMFARRLPENYTNNTISEFGLKSPDISMFSEGGCRARPEYEKIIPPIDDTTLVSQLINMPELKNGGGEIIRLINNWMTDTQGKVVSKITIAPKSALFASILEKMTDRLQTMDIGEIPFDYGDNYLLLGSNFEVADYQKFLIESVSHYHQFQRTNFHPNLALIQQKLIYKFASGKSTGRQLKNFTGEFPFKRVTESKDQTIEKLPHSRLVPEPIKNLIDMKDQLESRIYAHEIEVSIFAPITATCRSKLSSVKLESFANSLVSTITRLVHKEKDAEDIGLPIMHFNSKFGIDNTNIPSQITKLLESIKINNIKTLADIVIQGYLSYGYLYSNVTKEPTDPNPDFIDHLNQMKNYYITAISGGGGLQIYKGIQYLKGIVQDLCSQECINDIKKSQPDHHLKLLFSHINNSSTPLDFIKVEEMTSPTLPMSYYAYFMRTLHEILSILYLDSQNSQNQIKEYNEPFITQFNDHTKKLKEKEEEEKTKQQLDESDEEVLTIEEKQGEGEEEQEKKNPELNFKYYDNNYCFLDEDDTKEEEEEQAIENEFNFSLRPILPIKNVDIVHCLFNWIRYANHNIPMMISKQKDLGPLSSLFQRFWSRCQKNQTSPIDISKLYLQFSIVTFTLPGDLLIQILSILAQMENDNGIKKLYSAKIQSICGKCKATVPDSQRNESMLFERVLPLRQDTNVQDLIKDIAKDQSSNTFFCKQCGTVNQIKRLMEAPQYLFVSFKRDNNEKEKHHLQYQETIKLDEYHNSSGIIYEYNIQSILCREKDLSNKEKPVLYIKHREQDIHLRCATTNSVITSNIEESLSRNCVLLIYEKVHEHKISTPEAVTPIVNETPEKLKSPTYNPPKKQLSSQPNSKIFIQGYKTTLTNQQQDISLSSKSSHLQSTPLVKRATLIFKNEELFGWIKDTLKNDACIDEIISDLQTEGIDTFEQLFSAMDQDLEKIKSKFSSRLKAAKFNYIWRDAETRCQQRPKVFGNEDIFNWIRAYLPNENNIADQIIMDLESNSIDTFDILFAFMDEDGNGIQSKFSSRLSQNHFNLIWNNAEERRQQRTPIQSYQEFVEWVDNIGFKKSSLPKIHEALNEIGVDDYEFLENEMESDSETLSVFSLSHRLLFKSAYNRTIFE</sequence>
<feature type="compositionally biased region" description="Basic and acidic residues" evidence="1">
    <location>
        <begin position="4964"/>
        <end position="4980"/>
    </location>
</feature>
<dbReference type="GO" id="GO:0004842">
    <property type="term" value="F:ubiquitin-protein transferase activity"/>
    <property type="evidence" value="ECO:0007669"/>
    <property type="project" value="InterPro"/>
</dbReference>
<feature type="compositionally biased region" description="Basic and acidic residues" evidence="1">
    <location>
        <begin position="4941"/>
        <end position="4954"/>
    </location>
</feature>
<feature type="region of interest" description="Disordered" evidence="1">
    <location>
        <begin position="1"/>
        <end position="81"/>
    </location>
</feature>
<feature type="compositionally biased region" description="Polar residues" evidence="1">
    <location>
        <begin position="1"/>
        <end position="13"/>
    </location>
</feature>
<name>F4PWH2_CACFS</name>
<dbReference type="PANTHER" id="PTHR22605:SF1">
    <property type="entry name" value="RZ-TYPE DOMAIN-CONTAINING PROTEIN"/>
    <property type="match status" value="1"/>
</dbReference>
<feature type="compositionally biased region" description="Basic and acidic residues" evidence="1">
    <location>
        <begin position="701"/>
        <end position="714"/>
    </location>
</feature>
<feature type="compositionally biased region" description="Basic and acidic residues" evidence="1">
    <location>
        <begin position="64"/>
        <end position="81"/>
    </location>
</feature>
<feature type="region of interest" description="Disordered" evidence="1">
    <location>
        <begin position="4941"/>
        <end position="4980"/>
    </location>
</feature>
<dbReference type="OrthoDB" id="19599at2759"/>
<dbReference type="InterPro" id="IPR031248">
    <property type="entry name" value="RNF213"/>
</dbReference>
<organism evidence="2 3">
    <name type="scientific">Cavenderia fasciculata</name>
    <name type="common">Slime mold</name>
    <name type="synonym">Dictyostelium fasciculatum</name>
    <dbReference type="NCBI Taxonomy" id="261658"/>
    <lineage>
        <taxon>Eukaryota</taxon>
        <taxon>Amoebozoa</taxon>
        <taxon>Evosea</taxon>
        <taxon>Eumycetozoa</taxon>
        <taxon>Dictyostelia</taxon>
        <taxon>Acytosteliales</taxon>
        <taxon>Cavenderiaceae</taxon>
        <taxon>Cavenderia</taxon>
    </lineage>
</organism>
<dbReference type="PANTHER" id="PTHR22605">
    <property type="entry name" value="RZ-TYPE DOMAIN-CONTAINING PROTEIN"/>
    <property type="match status" value="1"/>
</dbReference>